<dbReference type="GO" id="GO:0006508">
    <property type="term" value="P:proteolysis"/>
    <property type="evidence" value="ECO:0007669"/>
    <property type="project" value="UniProtKB-KW"/>
</dbReference>
<keyword evidence="3 8" id="KW-0378">Hydrolase</keyword>
<keyword evidence="4" id="KW-0720">Serine protease</keyword>
<keyword evidence="6" id="KW-1133">Transmembrane helix</keyword>
<keyword evidence="9" id="KW-1185">Reference proteome</keyword>
<evidence type="ECO:0000256" key="6">
    <source>
        <dbReference type="SAM" id="Phobius"/>
    </source>
</evidence>
<evidence type="ECO:0000259" key="7">
    <source>
        <dbReference type="Pfam" id="PF01343"/>
    </source>
</evidence>
<evidence type="ECO:0000313" key="8">
    <source>
        <dbReference type="EMBL" id="MBB5694286.1"/>
    </source>
</evidence>
<dbReference type="CDD" id="cd07023">
    <property type="entry name" value="S49_Sppa_N_C"/>
    <property type="match status" value="1"/>
</dbReference>
<evidence type="ECO:0000256" key="3">
    <source>
        <dbReference type="ARBA" id="ARBA00022801"/>
    </source>
</evidence>
<dbReference type="PANTHER" id="PTHR42987:SF6">
    <property type="entry name" value="PROTEINASE IV"/>
    <property type="match status" value="1"/>
</dbReference>
<organism evidence="8 9">
    <name type="scientific">Muricoccus pecuniae</name>
    <dbReference type="NCBI Taxonomy" id="693023"/>
    <lineage>
        <taxon>Bacteria</taxon>
        <taxon>Pseudomonadati</taxon>
        <taxon>Pseudomonadota</taxon>
        <taxon>Alphaproteobacteria</taxon>
        <taxon>Acetobacterales</taxon>
        <taxon>Roseomonadaceae</taxon>
        <taxon>Muricoccus</taxon>
    </lineage>
</organism>
<reference evidence="8 9" key="1">
    <citation type="submission" date="2020-08" db="EMBL/GenBank/DDBJ databases">
        <title>Genomic Encyclopedia of Type Strains, Phase IV (KMG-IV): sequencing the most valuable type-strain genomes for metagenomic binning, comparative biology and taxonomic classification.</title>
        <authorList>
            <person name="Goeker M."/>
        </authorList>
    </citation>
    <scope>NUCLEOTIDE SEQUENCE [LARGE SCALE GENOMIC DNA]</scope>
    <source>
        <strain evidence="8 9">DSM 25622</strain>
    </source>
</reference>
<dbReference type="InterPro" id="IPR029045">
    <property type="entry name" value="ClpP/crotonase-like_dom_sf"/>
</dbReference>
<feature type="compositionally biased region" description="Low complexity" evidence="5">
    <location>
        <begin position="15"/>
        <end position="36"/>
    </location>
</feature>
<feature type="compositionally biased region" description="Pro residues" evidence="5">
    <location>
        <begin position="1"/>
        <end position="14"/>
    </location>
</feature>
<dbReference type="EMBL" id="JACIJD010000009">
    <property type="protein sequence ID" value="MBB5694286.1"/>
    <property type="molecule type" value="Genomic_DNA"/>
</dbReference>
<dbReference type="Gene3D" id="6.20.330.10">
    <property type="match status" value="1"/>
</dbReference>
<name>A0A840Y2B9_9PROT</name>
<proteinExistence type="inferred from homology"/>
<evidence type="ECO:0000256" key="2">
    <source>
        <dbReference type="ARBA" id="ARBA00022670"/>
    </source>
</evidence>
<dbReference type="Gene3D" id="3.90.226.10">
    <property type="entry name" value="2-enoyl-CoA Hydratase, Chain A, domain 1"/>
    <property type="match status" value="1"/>
</dbReference>
<comment type="similarity">
    <text evidence="1">Belongs to the peptidase S49 family.</text>
</comment>
<evidence type="ECO:0000313" key="9">
    <source>
        <dbReference type="Proteomes" id="UP000580654"/>
    </source>
</evidence>
<dbReference type="InterPro" id="IPR002142">
    <property type="entry name" value="Peptidase_S49"/>
</dbReference>
<feature type="domain" description="Peptidase S49" evidence="7">
    <location>
        <begin position="161"/>
        <end position="309"/>
    </location>
</feature>
<evidence type="ECO:0000256" key="1">
    <source>
        <dbReference type="ARBA" id="ARBA00008683"/>
    </source>
</evidence>
<evidence type="ECO:0000256" key="5">
    <source>
        <dbReference type="SAM" id="MobiDB-lite"/>
    </source>
</evidence>
<keyword evidence="6" id="KW-0472">Membrane</keyword>
<dbReference type="InterPro" id="IPR047272">
    <property type="entry name" value="S49_SppA_C"/>
</dbReference>
<evidence type="ECO:0000256" key="4">
    <source>
        <dbReference type="ARBA" id="ARBA00022825"/>
    </source>
</evidence>
<dbReference type="RefSeq" id="WP_184518101.1">
    <property type="nucleotide sequence ID" value="NZ_JACIJD010000009.1"/>
</dbReference>
<feature type="transmembrane region" description="Helical" evidence="6">
    <location>
        <begin position="69"/>
        <end position="88"/>
    </location>
</feature>
<keyword evidence="6" id="KW-0812">Transmembrane</keyword>
<feature type="region of interest" description="Disordered" evidence="5">
    <location>
        <begin position="1"/>
        <end position="53"/>
    </location>
</feature>
<dbReference type="PANTHER" id="PTHR42987">
    <property type="entry name" value="PEPTIDASE S49"/>
    <property type="match status" value="1"/>
</dbReference>
<dbReference type="SUPFAM" id="SSF52096">
    <property type="entry name" value="ClpP/crotonase"/>
    <property type="match status" value="1"/>
</dbReference>
<accession>A0A840Y2B9</accession>
<gene>
    <name evidence="8" type="ORF">FHS87_002331</name>
</gene>
<keyword evidence="2 8" id="KW-0645">Protease</keyword>
<dbReference type="GO" id="GO:0008236">
    <property type="term" value="F:serine-type peptidase activity"/>
    <property type="evidence" value="ECO:0007669"/>
    <property type="project" value="UniProtKB-KW"/>
</dbReference>
<protein>
    <submittedName>
        <fullName evidence="8">Protease-4</fullName>
        <ecNumber evidence="8">3.4.21.-</ecNumber>
    </submittedName>
</protein>
<dbReference type="InterPro" id="IPR004635">
    <property type="entry name" value="Pept_S49_SppA"/>
</dbReference>
<sequence>MASPEPPPASPIPPGAAAQPAAPSAPAARPWDAAPPGNAPRPDVTPRPGTGGLEADLLLDRRRLKRSRGLWRALAVLALLGGLALAFGSRGGEAGGFVALRGPHLLRLTVSGTITDDRRLVEAIDRAAKASNVRGMVLAVDSPGGTVAGGEGLHAALTRFRRAKPLVAVFGGTAASAGYMIAMPAERIFAREGSVTGSIGVLLQSFDGQEALRSLGVRAEAITSGPLKDQPSPFRPLTDEGRAALRAVVEDLHAGFVRMVAEGRRMPEERVRAIADGRIMTGRQALAAGLVDAIGGEPEARAHLASAHGIEEDLPVRDLRARDLTDRGLGDLVGESLGTALGATLGATLAESLKSLLSEGLRVDGAWALWQPARQ</sequence>
<dbReference type="NCBIfam" id="TIGR00706">
    <property type="entry name" value="SppA_dom"/>
    <property type="match status" value="1"/>
</dbReference>
<dbReference type="AlphaFoldDB" id="A0A840Y2B9"/>
<dbReference type="EC" id="3.4.21.-" evidence="8"/>
<dbReference type="Proteomes" id="UP000580654">
    <property type="component" value="Unassembled WGS sequence"/>
</dbReference>
<comment type="caution">
    <text evidence="8">The sequence shown here is derived from an EMBL/GenBank/DDBJ whole genome shotgun (WGS) entry which is preliminary data.</text>
</comment>
<dbReference type="Pfam" id="PF01343">
    <property type="entry name" value="Peptidase_S49"/>
    <property type="match status" value="1"/>
</dbReference>